<dbReference type="PANTHER" id="PTHR48053:SF71">
    <property type="entry name" value="LEUCINE RICH REPEAT FAMILY PROTEIN, EXPRESSED"/>
    <property type="match status" value="1"/>
</dbReference>
<dbReference type="Proteomes" id="UP001370490">
    <property type="component" value="Unassembled WGS sequence"/>
</dbReference>
<organism evidence="12 13">
    <name type="scientific">Dillenia turbinata</name>
    <dbReference type="NCBI Taxonomy" id="194707"/>
    <lineage>
        <taxon>Eukaryota</taxon>
        <taxon>Viridiplantae</taxon>
        <taxon>Streptophyta</taxon>
        <taxon>Embryophyta</taxon>
        <taxon>Tracheophyta</taxon>
        <taxon>Spermatophyta</taxon>
        <taxon>Magnoliopsida</taxon>
        <taxon>eudicotyledons</taxon>
        <taxon>Gunneridae</taxon>
        <taxon>Pentapetalae</taxon>
        <taxon>Dilleniales</taxon>
        <taxon>Dilleniaceae</taxon>
        <taxon>Dillenia</taxon>
    </lineage>
</organism>
<feature type="signal peptide" evidence="10">
    <location>
        <begin position="1"/>
        <end position="19"/>
    </location>
</feature>
<keyword evidence="4 10" id="KW-0732">Signal</keyword>
<name>A0AAN8USQ7_9MAGN</name>
<evidence type="ECO:0000256" key="4">
    <source>
        <dbReference type="ARBA" id="ARBA00022729"/>
    </source>
</evidence>
<dbReference type="InterPro" id="IPR011009">
    <property type="entry name" value="Kinase-like_dom_sf"/>
</dbReference>
<keyword evidence="8" id="KW-0675">Receptor</keyword>
<dbReference type="Pfam" id="PF07714">
    <property type="entry name" value="PK_Tyr_Ser-Thr"/>
    <property type="match status" value="1"/>
</dbReference>
<comment type="caution">
    <text evidence="12">The sequence shown here is derived from an EMBL/GenBank/DDBJ whole genome shotgun (WGS) entry which is preliminary data.</text>
</comment>
<feature type="domain" description="Protein kinase" evidence="11">
    <location>
        <begin position="262"/>
        <end position="531"/>
    </location>
</feature>
<dbReference type="InterPro" id="IPR000719">
    <property type="entry name" value="Prot_kinase_dom"/>
</dbReference>
<evidence type="ECO:0000256" key="8">
    <source>
        <dbReference type="ARBA" id="ARBA00023170"/>
    </source>
</evidence>
<gene>
    <name evidence="12" type="ORF">RJ641_017637</name>
</gene>
<protein>
    <submittedName>
        <fullName evidence="12">Leucine-rich repeat</fullName>
    </submittedName>
</protein>
<evidence type="ECO:0000256" key="9">
    <source>
        <dbReference type="SAM" id="Phobius"/>
    </source>
</evidence>
<feature type="chain" id="PRO_5042881496" evidence="10">
    <location>
        <begin position="20"/>
        <end position="531"/>
    </location>
</feature>
<evidence type="ECO:0000256" key="7">
    <source>
        <dbReference type="ARBA" id="ARBA00023136"/>
    </source>
</evidence>
<dbReference type="GO" id="GO:0004672">
    <property type="term" value="F:protein kinase activity"/>
    <property type="evidence" value="ECO:0007669"/>
    <property type="project" value="InterPro"/>
</dbReference>
<evidence type="ECO:0000313" key="12">
    <source>
        <dbReference type="EMBL" id="KAK6916886.1"/>
    </source>
</evidence>
<dbReference type="PANTHER" id="PTHR48053">
    <property type="entry name" value="LEUCINE RICH REPEAT FAMILY PROTEIN, EXPRESSED"/>
    <property type="match status" value="1"/>
</dbReference>
<keyword evidence="2" id="KW-0433">Leucine-rich repeat</keyword>
<evidence type="ECO:0000256" key="10">
    <source>
        <dbReference type="SAM" id="SignalP"/>
    </source>
</evidence>
<evidence type="ECO:0000256" key="6">
    <source>
        <dbReference type="ARBA" id="ARBA00022989"/>
    </source>
</evidence>
<dbReference type="InterPro" id="IPR001245">
    <property type="entry name" value="Ser-Thr/Tyr_kinase_cat_dom"/>
</dbReference>
<dbReference type="EMBL" id="JBAMMX010000023">
    <property type="protein sequence ID" value="KAK6916886.1"/>
    <property type="molecule type" value="Genomic_DNA"/>
</dbReference>
<dbReference type="SUPFAM" id="SSF52058">
    <property type="entry name" value="L domain-like"/>
    <property type="match status" value="1"/>
</dbReference>
<evidence type="ECO:0000256" key="1">
    <source>
        <dbReference type="ARBA" id="ARBA00004479"/>
    </source>
</evidence>
<keyword evidence="5" id="KW-0677">Repeat</keyword>
<dbReference type="InterPro" id="IPR001611">
    <property type="entry name" value="Leu-rich_rpt"/>
</dbReference>
<dbReference type="Pfam" id="PF13855">
    <property type="entry name" value="LRR_8"/>
    <property type="match status" value="1"/>
</dbReference>
<dbReference type="GO" id="GO:0016020">
    <property type="term" value="C:membrane"/>
    <property type="evidence" value="ECO:0007669"/>
    <property type="project" value="UniProtKB-SubCell"/>
</dbReference>
<keyword evidence="13" id="KW-1185">Reference proteome</keyword>
<evidence type="ECO:0000256" key="3">
    <source>
        <dbReference type="ARBA" id="ARBA00022692"/>
    </source>
</evidence>
<dbReference type="PROSITE" id="PS50011">
    <property type="entry name" value="PROTEIN_KINASE_DOM"/>
    <property type="match status" value="1"/>
</dbReference>
<evidence type="ECO:0000256" key="5">
    <source>
        <dbReference type="ARBA" id="ARBA00022737"/>
    </source>
</evidence>
<dbReference type="SUPFAM" id="SSF56112">
    <property type="entry name" value="Protein kinase-like (PK-like)"/>
    <property type="match status" value="1"/>
</dbReference>
<evidence type="ECO:0000313" key="13">
    <source>
        <dbReference type="Proteomes" id="UP001370490"/>
    </source>
</evidence>
<accession>A0AAN8USQ7</accession>
<dbReference type="Gene3D" id="1.10.510.10">
    <property type="entry name" value="Transferase(Phosphotransferase) domain 1"/>
    <property type="match status" value="2"/>
</dbReference>
<dbReference type="GO" id="GO:0005524">
    <property type="term" value="F:ATP binding"/>
    <property type="evidence" value="ECO:0007669"/>
    <property type="project" value="InterPro"/>
</dbReference>
<reference evidence="12 13" key="1">
    <citation type="submission" date="2023-12" db="EMBL/GenBank/DDBJ databases">
        <title>A high-quality genome assembly for Dillenia turbinata (Dilleniales).</title>
        <authorList>
            <person name="Chanderbali A."/>
        </authorList>
    </citation>
    <scope>NUCLEOTIDE SEQUENCE [LARGE SCALE GENOMIC DNA]</scope>
    <source>
        <strain evidence="12">LSX21</strain>
        <tissue evidence="12">Leaf</tissue>
    </source>
</reference>
<dbReference type="AlphaFoldDB" id="A0AAN8USQ7"/>
<feature type="transmembrane region" description="Helical" evidence="9">
    <location>
        <begin position="211"/>
        <end position="234"/>
    </location>
</feature>
<keyword evidence="3 9" id="KW-0812">Transmembrane</keyword>
<evidence type="ECO:0000259" key="11">
    <source>
        <dbReference type="PROSITE" id="PS50011"/>
    </source>
</evidence>
<comment type="subcellular location">
    <subcellularLocation>
        <location evidence="1">Membrane</location>
        <topology evidence="1">Single-pass type I membrane protein</topology>
    </subcellularLocation>
</comment>
<dbReference type="InterPro" id="IPR032675">
    <property type="entry name" value="LRR_dom_sf"/>
</dbReference>
<proteinExistence type="predicted"/>
<dbReference type="InterPro" id="IPR051716">
    <property type="entry name" value="Plant_RL_S/T_kinase"/>
</dbReference>
<keyword evidence="7 9" id="KW-0472">Membrane</keyword>
<dbReference type="Gene3D" id="3.80.10.10">
    <property type="entry name" value="Ribonuclease Inhibitor"/>
    <property type="match status" value="1"/>
</dbReference>
<sequence>MALVASAAIFILITSTITASNSASVIDDLNNLHPPQDFAETIKHNCEMIPSLRYCNASPSDLTEIFKSTIVASHLCNESKNPNCVQTFTKIDLRNRPKIAPLYLSFSFFWKYCPLTIIDIDLSNNSLKGGFPTDVLKCSQIQALDLSHNELSGYFPFQDFSPLTNLTHLNLSYNHFSECKISNTHFFKRFKPSSFVHSGLIPNQGKFTLKALILLIGFPILVILVVGFFWWLCFKRPDYLPASLRSDHKFTVSMIEAATHDFSTKHLVGKFEGFDIYKGVLRNGTEVRIEIYWDKISNYSRRKFVEECSDLVRLSHRNLVRVLGWCNNGKLRAIVSEWNEGESVETWLLDSNPSWKRRLQVLVGVLEGMCYVEEERPQIGYDLRTRSVLVSEDGEPLISRFKFGDQHSIMKKIYKFGIFLLEMVSNKRPREEFQSGEAGFLEWVKMHYPGSVRKVIDERMKLTGRPFEQASQGVGLGLMCTDLSAGMQPGLSQIANVIRKVYQSHLVLTSLNHNRLLGIDKGEGHQRMQTK</sequence>
<keyword evidence="6 9" id="KW-1133">Transmembrane helix</keyword>
<evidence type="ECO:0000256" key="2">
    <source>
        <dbReference type="ARBA" id="ARBA00022614"/>
    </source>
</evidence>